<dbReference type="EC" id="3.6.4.12" evidence="4"/>
<name>A0ABD3MF03_9STRA</name>
<comment type="subcellular location">
    <subcellularLocation>
        <location evidence="2">Cytoplasm</location>
    </subcellularLocation>
    <subcellularLocation>
        <location evidence="1">Nucleus</location>
    </subcellularLocation>
</comment>
<evidence type="ECO:0000259" key="14">
    <source>
        <dbReference type="SMART" id="SM00487"/>
    </source>
</evidence>
<dbReference type="InterPro" id="IPR004483">
    <property type="entry name" value="SMUBP-2/Hcs1-like"/>
</dbReference>
<protein>
    <recommendedName>
        <fullName evidence="4">DNA helicase</fullName>
        <ecNumber evidence="4">3.6.4.12</ecNumber>
    </recommendedName>
</protein>
<dbReference type="CDD" id="cd18044">
    <property type="entry name" value="DEXXQc_SMUBP2"/>
    <property type="match status" value="1"/>
</dbReference>
<dbReference type="InterPro" id="IPR041679">
    <property type="entry name" value="DNA2/NAM7-like_C"/>
</dbReference>
<dbReference type="EMBL" id="JALLBG020000131">
    <property type="protein sequence ID" value="KAL3762661.1"/>
    <property type="molecule type" value="Genomic_DNA"/>
</dbReference>
<dbReference type="GO" id="GO:0005634">
    <property type="term" value="C:nucleus"/>
    <property type="evidence" value="ECO:0007669"/>
    <property type="project" value="UniProtKB-SubCell"/>
</dbReference>
<feature type="region of interest" description="Disordered" evidence="12">
    <location>
        <begin position="905"/>
        <end position="940"/>
    </location>
</feature>
<keyword evidence="8" id="KW-0347">Helicase</keyword>
<organism evidence="15 16">
    <name type="scientific">Discostella pseudostelligera</name>
    <dbReference type="NCBI Taxonomy" id="259834"/>
    <lineage>
        <taxon>Eukaryota</taxon>
        <taxon>Sar</taxon>
        <taxon>Stramenopiles</taxon>
        <taxon>Ochrophyta</taxon>
        <taxon>Bacillariophyta</taxon>
        <taxon>Coscinodiscophyceae</taxon>
        <taxon>Thalassiosirophycidae</taxon>
        <taxon>Stephanodiscales</taxon>
        <taxon>Stephanodiscaceae</taxon>
        <taxon>Discostella</taxon>
    </lineage>
</organism>
<keyword evidence="7" id="KW-0378">Hydrolase</keyword>
<feature type="compositionally biased region" description="Basic residues" evidence="12">
    <location>
        <begin position="919"/>
        <end position="932"/>
    </location>
</feature>
<feature type="region of interest" description="Disordered" evidence="12">
    <location>
        <begin position="765"/>
        <end position="803"/>
    </location>
</feature>
<evidence type="ECO:0000313" key="15">
    <source>
        <dbReference type="EMBL" id="KAL3762661.1"/>
    </source>
</evidence>
<dbReference type="PANTHER" id="PTHR43788:SF8">
    <property type="entry name" value="DNA-BINDING PROTEIN SMUBP-2"/>
    <property type="match status" value="1"/>
</dbReference>
<gene>
    <name evidence="15" type="ORF">ACHAWU_001606</name>
</gene>
<keyword evidence="16" id="KW-1185">Reference proteome</keyword>
<dbReference type="InterPro" id="IPR041677">
    <property type="entry name" value="DNA2/NAM7_AAA_11"/>
</dbReference>
<evidence type="ECO:0000256" key="9">
    <source>
        <dbReference type="ARBA" id="ARBA00022840"/>
    </source>
</evidence>
<dbReference type="SMART" id="SM00382">
    <property type="entry name" value="AAA"/>
    <property type="match status" value="1"/>
</dbReference>
<feature type="compositionally biased region" description="Low complexity" evidence="12">
    <location>
        <begin position="149"/>
        <end position="161"/>
    </location>
</feature>
<sequence>MVMMVPSGETSLHNFVFNQRRLLELELRAESERNEDADRDGDDGFCLRNIHVIGTSVGLYGRTVIQFGTTSSSDSADDNDTVTNTAIQASSKLLPAHRLTVGDEVQILPNNGKGFQSAGTRATQSGGVICAVEDVSISVALFGGDAANSKQKSSSKNTVKKSLQDAGETNDESEMLPGKPPYALVPKSNVDVHQKLINALDELERNGVSHPIAGDIILAAFESANSKHNTEMITRSQINAHEEACDLASTRLDYSQREAVVMALYSNSPITLIHGPPGTGKTTTVAELIRCAVHRKDWRVLVTAPSNVAVDNVLDRVMSLEIEKTTNGSSKRNASVKKKVKAVRIGHPARIHHGIQKYSLESLVQSSDGTEIVKECRSELNGYLKTLSNANSRPAEKRLAYREMKALRKEIRTREEKVVGEILRNSNVVFATNVGAASSLFNRMTDAKGNRIAFDLVIIDEAAQALEASCWISLLRGKRAVLAGDHKQLPPTIKCSNREVQSELGRTLFERLMLNYERNDRGRSRMLEVQYRMHQDISDWASTAMYHGKLISHESVRNRQLATLPLVAEKLQSHRDTKEDTSALAEVTLLLIDTTGCDMHETANEAGSRYNEGEANIVASHVQSLISTGLRAEDIAVITPYNGQVELLRKMLLPTIPKLEIRSVDGFQGGEREAVVLSLVRSSDRGGQDGIGFLRDERRLNVAVTRAKRHCAVICDCETVSKDAFIKGLLDWMEKKGEYRSGAEFTSVNHKSIGHLHAAIGIRQPAIVQERPKSQKSSKELVHKPKKGSNETEPKDSKEGKTMVSASLECGIVPAHELAEECGSGSNILEVPNHSETGAVEEKTNYAHTAEEIHVAKISTFEQLDDTDDDDDDGVDAERLDDDQDNDIPNKLLQELAIERQNRQSNGLALHAPIPPKPQPKKKKKVKAKGHKLGGAQQPRQVETVDHMDDLDDIAFLDAQIEKVQTSHGRTIDAAGKGYRTIVNGILLAKPSPKDEPKRNGTAASNLQAKLQSKAHDRKVKKKSK</sequence>
<evidence type="ECO:0000313" key="16">
    <source>
        <dbReference type="Proteomes" id="UP001530293"/>
    </source>
</evidence>
<evidence type="ECO:0000256" key="11">
    <source>
        <dbReference type="ARBA" id="ARBA00048432"/>
    </source>
</evidence>
<feature type="domain" description="Helicase ATP-binding" evidence="14">
    <location>
        <begin position="248"/>
        <end position="532"/>
    </location>
</feature>
<evidence type="ECO:0000256" key="2">
    <source>
        <dbReference type="ARBA" id="ARBA00004496"/>
    </source>
</evidence>
<evidence type="ECO:0000256" key="5">
    <source>
        <dbReference type="ARBA" id="ARBA00022490"/>
    </source>
</evidence>
<evidence type="ECO:0000259" key="13">
    <source>
        <dbReference type="SMART" id="SM00382"/>
    </source>
</evidence>
<evidence type="ECO:0000256" key="12">
    <source>
        <dbReference type="SAM" id="MobiDB-lite"/>
    </source>
</evidence>
<dbReference type="GO" id="GO:0016787">
    <property type="term" value="F:hydrolase activity"/>
    <property type="evidence" value="ECO:0007669"/>
    <property type="project" value="UniProtKB-KW"/>
</dbReference>
<dbReference type="InterPro" id="IPR050534">
    <property type="entry name" value="Coronavir_polyprotein_1ab"/>
</dbReference>
<dbReference type="Pfam" id="PF21138">
    <property type="entry name" value="SMUBP-2_HCS1_1B"/>
    <property type="match status" value="1"/>
</dbReference>
<dbReference type="NCBIfam" id="TIGR00376">
    <property type="entry name" value="IGHMBP2 family helicase"/>
    <property type="match status" value="1"/>
</dbReference>
<dbReference type="Proteomes" id="UP001530293">
    <property type="component" value="Unassembled WGS sequence"/>
</dbReference>
<evidence type="ECO:0000256" key="4">
    <source>
        <dbReference type="ARBA" id="ARBA00012551"/>
    </source>
</evidence>
<dbReference type="AlphaFoldDB" id="A0ABD3MF03"/>
<evidence type="ECO:0000256" key="3">
    <source>
        <dbReference type="ARBA" id="ARBA00007913"/>
    </source>
</evidence>
<dbReference type="GO" id="GO:0005524">
    <property type="term" value="F:ATP binding"/>
    <property type="evidence" value="ECO:0007669"/>
    <property type="project" value="UniProtKB-KW"/>
</dbReference>
<dbReference type="SUPFAM" id="SSF52540">
    <property type="entry name" value="P-loop containing nucleoside triphosphate hydrolases"/>
    <property type="match status" value="1"/>
</dbReference>
<dbReference type="CDD" id="cd18808">
    <property type="entry name" value="SF1_C_Upf1"/>
    <property type="match status" value="1"/>
</dbReference>
<comment type="caution">
    <text evidence="15">The sequence shown here is derived from an EMBL/GenBank/DDBJ whole genome shotgun (WGS) entry which is preliminary data.</text>
</comment>
<feature type="compositionally biased region" description="Polar residues" evidence="12">
    <location>
        <begin position="1002"/>
        <end position="1011"/>
    </location>
</feature>
<dbReference type="InterPro" id="IPR027417">
    <property type="entry name" value="P-loop_NTPase"/>
</dbReference>
<evidence type="ECO:0000256" key="10">
    <source>
        <dbReference type="ARBA" id="ARBA00023242"/>
    </source>
</evidence>
<feature type="region of interest" description="Disordered" evidence="12">
    <location>
        <begin position="859"/>
        <end position="888"/>
    </location>
</feature>
<dbReference type="InterPro" id="IPR047187">
    <property type="entry name" value="SF1_C_Upf1"/>
</dbReference>
<feature type="compositionally biased region" description="Basic residues" evidence="12">
    <location>
        <begin position="1016"/>
        <end position="1025"/>
    </location>
</feature>
<feature type="compositionally biased region" description="Acidic residues" evidence="12">
    <location>
        <begin position="863"/>
        <end position="886"/>
    </location>
</feature>
<evidence type="ECO:0000256" key="1">
    <source>
        <dbReference type="ARBA" id="ARBA00004123"/>
    </source>
</evidence>
<feature type="domain" description="AAA+ ATPase" evidence="13">
    <location>
        <begin position="267"/>
        <end position="518"/>
    </location>
</feature>
<dbReference type="InterPro" id="IPR003593">
    <property type="entry name" value="AAA+_ATPase"/>
</dbReference>
<feature type="region of interest" description="Disordered" evidence="12">
    <location>
        <begin position="147"/>
        <end position="178"/>
    </location>
</feature>
<evidence type="ECO:0000256" key="7">
    <source>
        <dbReference type="ARBA" id="ARBA00022801"/>
    </source>
</evidence>
<dbReference type="InterPro" id="IPR048761">
    <property type="entry name" value="SMUBP-2_HCS1_1B"/>
</dbReference>
<dbReference type="SMART" id="SM00487">
    <property type="entry name" value="DEXDc"/>
    <property type="match status" value="1"/>
</dbReference>
<dbReference type="GO" id="GO:0005737">
    <property type="term" value="C:cytoplasm"/>
    <property type="evidence" value="ECO:0007669"/>
    <property type="project" value="UniProtKB-SubCell"/>
</dbReference>
<dbReference type="InterPro" id="IPR014001">
    <property type="entry name" value="Helicase_ATP-bd"/>
</dbReference>
<dbReference type="PANTHER" id="PTHR43788">
    <property type="entry name" value="DNA2/NAM7 HELICASE FAMILY MEMBER"/>
    <property type="match status" value="1"/>
</dbReference>
<evidence type="ECO:0000256" key="6">
    <source>
        <dbReference type="ARBA" id="ARBA00022741"/>
    </source>
</evidence>
<proteinExistence type="inferred from homology"/>
<dbReference type="Gene3D" id="3.40.50.300">
    <property type="entry name" value="P-loop containing nucleotide triphosphate hydrolases"/>
    <property type="match status" value="2"/>
</dbReference>
<keyword evidence="9" id="KW-0067">ATP-binding</keyword>
<keyword evidence="5" id="KW-0963">Cytoplasm</keyword>
<dbReference type="GO" id="GO:0003678">
    <property type="term" value="F:DNA helicase activity"/>
    <property type="evidence" value="ECO:0007669"/>
    <property type="project" value="UniProtKB-EC"/>
</dbReference>
<comment type="catalytic activity">
    <reaction evidence="11">
        <text>ATP + H2O = ADP + phosphate + H(+)</text>
        <dbReference type="Rhea" id="RHEA:13065"/>
        <dbReference type="ChEBI" id="CHEBI:15377"/>
        <dbReference type="ChEBI" id="CHEBI:15378"/>
        <dbReference type="ChEBI" id="CHEBI:30616"/>
        <dbReference type="ChEBI" id="CHEBI:43474"/>
        <dbReference type="ChEBI" id="CHEBI:456216"/>
        <dbReference type="EC" id="3.6.4.12"/>
    </reaction>
    <physiologicalReaction direction="left-to-right" evidence="11">
        <dbReference type="Rhea" id="RHEA:13066"/>
    </physiologicalReaction>
</comment>
<evidence type="ECO:0000256" key="8">
    <source>
        <dbReference type="ARBA" id="ARBA00022806"/>
    </source>
</evidence>
<comment type="similarity">
    <text evidence="3">Belongs to the DNA2/NAM7 helicase family.</text>
</comment>
<reference evidence="15 16" key="1">
    <citation type="submission" date="2024-10" db="EMBL/GenBank/DDBJ databases">
        <title>Updated reference genomes for cyclostephanoid diatoms.</title>
        <authorList>
            <person name="Roberts W.R."/>
            <person name="Alverson A.J."/>
        </authorList>
    </citation>
    <scope>NUCLEOTIDE SEQUENCE [LARGE SCALE GENOMIC DNA]</scope>
    <source>
        <strain evidence="15 16">AJA232-27</strain>
    </source>
</reference>
<keyword evidence="6" id="KW-0547">Nucleotide-binding</keyword>
<accession>A0ABD3MF03</accession>
<feature type="compositionally biased region" description="Basic and acidic residues" evidence="12">
    <location>
        <begin position="770"/>
        <end position="801"/>
    </location>
</feature>
<feature type="region of interest" description="Disordered" evidence="12">
    <location>
        <begin position="990"/>
        <end position="1025"/>
    </location>
</feature>
<keyword evidence="10" id="KW-0539">Nucleus</keyword>
<dbReference type="Gene3D" id="2.40.30.270">
    <property type="match status" value="1"/>
</dbReference>
<dbReference type="Pfam" id="PF13086">
    <property type="entry name" value="AAA_11"/>
    <property type="match status" value="1"/>
</dbReference>
<dbReference type="Pfam" id="PF13087">
    <property type="entry name" value="AAA_12"/>
    <property type="match status" value="1"/>
</dbReference>